<protein>
    <recommendedName>
        <fullName evidence="1">PKD-like domain-containing protein</fullName>
    </recommendedName>
</protein>
<sequence>FGNTSHNITWNASGTSNRYTIQYRVSETGSWLTIVSNYETTSGSYTWNVPQLSLRENCRIRIYDTQEPCKEDISDAVFIITPSPPVLTHPNGGEELDSGCTYTIQWDTSTLYTSARLDYSSDNGNTWNTITTNTTNDGVYNWRTPNSDPTTTYLIRISNYNNTSLLDTSDSTFTVKPMIALTDDFSSLSLNGCDTLPINFTASSCEIYFNFYYSEDDGATWNTIAIGVYKANNAIRTYDWDIPNTIDSNTVRVKISSRDHIINEDISDNSFSITPSNHITLSSANGGETLFGNTSHNITWNASGTSNRYTIQYRVSETGSWLTIVSNYETTSDSYTWNVPQLSLRENCRIRIYDTQEPCKEDISDAVFIITPSPPVLTHPNGGEILDAGCSYNIQWDTASLYANPKLDYSSDNGTTWNTITNGTTNDGNRSWTTPSSIPTTSYLVRISNSGNTALFDTSDAPFTVKPMVELTDDFTNLSRNGCDELPINFRASSCETRFNFYYSEDDGATWNTIETDVIKSGTSTAIRTYDWNIPNTIDSNTVRVKISALYHPESEDVSNNSFTIVPSNHITVTSANGGETLLGNTSHTITWNASNTSNRYTIQYRVAETGPWLTIVSNYETTAGSYTWNVPQLSLRENCRIRVYDTQEPCKEDISDAVFTIAPSPPVLIYPNGGEILDAGCSYNIQWDTASLYANPKLDYSSDNGTTWNTITNGTTNDGNRSWTTPSSIPTTSYLVRISNSGNTALFDTSDAPFTVKPMVELTDDFTNLSRNGCDELPINFRASSCETRFNFYYSEDDGATWNTIETDVIKSGTSTAIRTYDWNIPNTIDSNTVRVKISALYHPESEDVSNNSFTIVPSNHIALTSITGGEVYTAGVSQLISWVGSPETSGTYSIQYRTSDTAAWITIASNIFGTNYNWTIPNTYSEEVSLRVQDYNNSCITVESAHFTILPAKPVLTSPNTDVTYYAGEYRSITWLASKMFTSTVRLDYSIDNGSTWLNITNSTSNDGNHNWTVPAQNSSNCLVRVSNYNFSQFYDVSDTTFTIKPAVTILTPQGGITSTDWRGCTVTSITFEHGSRWDDYGIQYSINNGSTWSTIDSSWEATTNPATFEWDMNNIETDNALVRVYPTSTGATSVYSDVSDAPFSIEEPIKIISGNFGGILTAGSSYDILWESDGISNFYDISYSTNGGATYTEIVTNYQTSSNVYAWTVPNTISSNCIFKIEDHLNSCKSNTSDIPFCIQNDPAVITITAPNAASTILNACEIYTISWNETTPIQFYNIHYSVNNGSTWVSIITNYETTLGAYDWTIPNISSENVLLRVASFTNPNTFDVTDESFTIQEEILNTVNIKSSSQTDICSGENVVFTAIPQISDDVLQYQWKINGVNTGTNSDTFSSNTLVAGDAISCEITTAYNCYSVTSITSNTITINSVTPIATPVVTISGIDQGIICNFTSTTLTANVTNGGVDPNYQWKINNINVGSDNPQFSTTNLQVGDVVSCEVTTDLECVSVQTVTSNVITITTIAPGAPSIPENLSGAVLITQGTSETYTIDPVVGATSYEWRLANNGWTESTLTNQVTIPNIMQSGTLYVSAVNECGSSIEETLFIRTTPATPQFTLALKVFLQGAALNPNTGEEDLMRDDLRVTGYLPTKTPYNDGIICNFSVFNVTGEDAIVDWIWVELRDANNNSVQYARSALLQRDGDIVAIDGISALNFSTAEDTYYIAIRHRNHLSIISSVAFTYTSGINTIDFTNSSAQITYGSNAQTTFGMPSGKVGMWAGNVDGNTGVQYSGTNPDTPKILSTVINDVGNFLNLPTYAISGYTYDDVNMDGNTQYTGTIPDTPFILQNVLAHPGNFLNFSTYQINEQLPEN</sequence>
<dbReference type="InterPro" id="IPR045829">
    <property type="entry name" value="PKD_6"/>
</dbReference>
<gene>
    <name evidence="2" type="ORF">H2O64_20720</name>
</gene>
<dbReference type="SUPFAM" id="SSF110296">
    <property type="entry name" value="Oligoxyloglucan reducing end-specific cellobiohydrolase"/>
    <property type="match status" value="1"/>
</dbReference>
<keyword evidence="3" id="KW-1185">Reference proteome</keyword>
<feature type="non-terminal residue" evidence="2">
    <location>
        <position position="1"/>
    </location>
</feature>
<comment type="caution">
    <text evidence="2">The sequence shown here is derived from an EMBL/GenBank/DDBJ whole genome shotgun (WGS) entry which is preliminary data.</text>
</comment>
<evidence type="ECO:0000259" key="1">
    <source>
        <dbReference type="Pfam" id="PF19408"/>
    </source>
</evidence>
<dbReference type="InterPro" id="IPR015943">
    <property type="entry name" value="WD40/YVTN_repeat-like_dom_sf"/>
</dbReference>
<feature type="domain" description="PKD-like" evidence="1">
    <location>
        <begin position="1531"/>
        <end position="1605"/>
    </location>
</feature>
<accession>A0ABR7QEV1</accession>
<organism evidence="2 3">
    <name type="scientific">Kordia aestuariivivens</name>
    <dbReference type="NCBI Taxonomy" id="2759037"/>
    <lineage>
        <taxon>Bacteria</taxon>
        <taxon>Pseudomonadati</taxon>
        <taxon>Bacteroidota</taxon>
        <taxon>Flavobacteriia</taxon>
        <taxon>Flavobacteriales</taxon>
        <taxon>Flavobacteriaceae</taxon>
        <taxon>Kordia</taxon>
    </lineage>
</organism>
<dbReference type="Proteomes" id="UP000619238">
    <property type="component" value="Unassembled WGS sequence"/>
</dbReference>
<dbReference type="Gene3D" id="2.130.10.10">
    <property type="entry name" value="YVTN repeat-like/Quinoprotein amine dehydrogenase"/>
    <property type="match status" value="2"/>
</dbReference>
<name>A0ABR7QEV1_9FLAO</name>
<evidence type="ECO:0000313" key="3">
    <source>
        <dbReference type="Proteomes" id="UP000619238"/>
    </source>
</evidence>
<proteinExistence type="predicted"/>
<evidence type="ECO:0000313" key="2">
    <source>
        <dbReference type="EMBL" id="MBC8757109.1"/>
    </source>
</evidence>
<dbReference type="EMBL" id="JACGWS010000016">
    <property type="protein sequence ID" value="MBC8757109.1"/>
    <property type="molecule type" value="Genomic_DNA"/>
</dbReference>
<dbReference type="Pfam" id="PF19408">
    <property type="entry name" value="PKD_6"/>
    <property type="match status" value="1"/>
</dbReference>
<reference evidence="2 3" key="1">
    <citation type="submission" date="2020-07" db="EMBL/GenBank/DDBJ databases">
        <title>Description of Kordia aestuariivivens sp. nov., isolated from a tidal flat.</title>
        <authorList>
            <person name="Park S."/>
            <person name="Yoon J.-H."/>
        </authorList>
    </citation>
    <scope>NUCLEOTIDE SEQUENCE [LARGE SCALE GENOMIC DNA]</scope>
    <source>
        <strain evidence="2 3">YSTF-M3</strain>
    </source>
</reference>
<dbReference type="RefSeq" id="WP_187564153.1">
    <property type="nucleotide sequence ID" value="NZ_JACGWS010000016.1"/>
</dbReference>